<organism evidence="4 5">
    <name type="scientific">Candidatus Gottesmanbacteria bacterium RIFCSPHIGHO2_02_FULL_39_11</name>
    <dbReference type="NCBI Taxonomy" id="1798382"/>
    <lineage>
        <taxon>Bacteria</taxon>
        <taxon>Candidatus Gottesmaniibacteriota</taxon>
    </lineage>
</organism>
<dbReference type="InterPro" id="IPR007184">
    <property type="entry name" value="Mannoside_phosphorylase"/>
</dbReference>
<evidence type="ECO:0000313" key="5">
    <source>
        <dbReference type="Proteomes" id="UP000176923"/>
    </source>
</evidence>
<dbReference type="PANTHER" id="PTHR34106:SF5">
    <property type="entry name" value="GLYCOSIDASE"/>
    <property type="match status" value="1"/>
</dbReference>
<dbReference type="AlphaFoldDB" id="A0A1F5ZNL3"/>
<dbReference type="SUPFAM" id="SSF75005">
    <property type="entry name" value="Arabinanase/levansucrase/invertase"/>
    <property type="match status" value="1"/>
</dbReference>
<evidence type="ECO:0000256" key="2">
    <source>
        <dbReference type="ARBA" id="ARBA00022679"/>
    </source>
</evidence>
<dbReference type="GO" id="GO:0016757">
    <property type="term" value="F:glycosyltransferase activity"/>
    <property type="evidence" value="ECO:0007669"/>
    <property type="project" value="UniProtKB-KW"/>
</dbReference>
<reference evidence="4 5" key="1">
    <citation type="journal article" date="2016" name="Nat. Commun.">
        <title>Thousands of microbial genomes shed light on interconnected biogeochemical processes in an aquifer system.</title>
        <authorList>
            <person name="Anantharaman K."/>
            <person name="Brown C.T."/>
            <person name="Hug L.A."/>
            <person name="Sharon I."/>
            <person name="Castelle C.J."/>
            <person name="Probst A.J."/>
            <person name="Thomas B.C."/>
            <person name="Singh A."/>
            <person name="Wilkins M.J."/>
            <person name="Karaoz U."/>
            <person name="Brodie E.L."/>
            <person name="Williams K.H."/>
            <person name="Hubbard S.S."/>
            <person name="Banfield J.F."/>
        </authorList>
    </citation>
    <scope>NUCLEOTIDE SEQUENCE [LARGE SCALE GENOMIC DNA]</scope>
</reference>
<dbReference type="Pfam" id="PF04041">
    <property type="entry name" value="Glyco_hydro_130"/>
    <property type="match status" value="1"/>
</dbReference>
<dbReference type="InterPro" id="IPR023296">
    <property type="entry name" value="Glyco_hydro_beta-prop_sf"/>
</dbReference>
<dbReference type="CDD" id="cd18614">
    <property type="entry name" value="GH130"/>
    <property type="match status" value="1"/>
</dbReference>
<dbReference type="Gene3D" id="2.115.10.20">
    <property type="entry name" value="Glycosyl hydrolase domain, family 43"/>
    <property type="match status" value="1"/>
</dbReference>
<protein>
    <recommendedName>
        <fullName evidence="6">Glycosidase</fullName>
    </recommendedName>
</protein>
<accession>A0A1F5ZNL3</accession>
<dbReference type="PANTHER" id="PTHR34106">
    <property type="entry name" value="GLYCOSIDASE"/>
    <property type="match status" value="1"/>
</dbReference>
<evidence type="ECO:0008006" key="6">
    <source>
        <dbReference type="Google" id="ProtNLM"/>
    </source>
</evidence>
<sequence>MLSPDPEISWQSKAVFNPAALYDEDEKKVHLMYRAVGDSWTSVFGYAQSDDGVTINSKPAQLAYFPRASFEGANVNPDPSSPYTSGPGIGGCEDPRLTKIGNRVYLTYVAYDGCTGPRVALSSISYDDFKKNVWNWTPAVIISRPGVIDKNACIFPEKVDGKYVIMHRIFPYILVDYVDSLDFDGSTFLKGENKIGPRAGCWDSRKVGAGPPPIKTDEGWLLIYHAVDNKKDYQYHFGAMLLDRDNPAKVICRSSRPIISPTHWYENEGHKSGVVYPCGAIVKDDLLHVYYGGADTYLCAATAPMPEFVHNLKNNQNHISRSFIN</sequence>
<dbReference type="EMBL" id="MFJL01000033">
    <property type="protein sequence ID" value="OGG13963.1"/>
    <property type="molecule type" value="Genomic_DNA"/>
</dbReference>
<gene>
    <name evidence="4" type="ORF">A3D77_03540</name>
</gene>
<keyword evidence="2" id="KW-0808">Transferase</keyword>
<proteinExistence type="inferred from homology"/>
<dbReference type="Proteomes" id="UP000176923">
    <property type="component" value="Unassembled WGS sequence"/>
</dbReference>
<comment type="caution">
    <text evidence="4">The sequence shown here is derived from an EMBL/GenBank/DDBJ whole genome shotgun (WGS) entry which is preliminary data.</text>
</comment>
<evidence type="ECO:0000256" key="3">
    <source>
        <dbReference type="ARBA" id="ARBA00024356"/>
    </source>
</evidence>
<evidence type="ECO:0000313" key="4">
    <source>
        <dbReference type="EMBL" id="OGG13963.1"/>
    </source>
</evidence>
<dbReference type="STRING" id="1798382.A3D77_03540"/>
<comment type="similarity">
    <text evidence="3">Belongs to the glycosyl hydrolase 130 family.</text>
</comment>
<dbReference type="PIRSF" id="PIRSF016202">
    <property type="entry name" value="PH1107"/>
    <property type="match status" value="1"/>
</dbReference>
<name>A0A1F5ZNL3_9BACT</name>
<keyword evidence="1" id="KW-0328">Glycosyltransferase</keyword>
<evidence type="ECO:0000256" key="1">
    <source>
        <dbReference type="ARBA" id="ARBA00022676"/>
    </source>
</evidence>